<sequence length="473" mass="49279">MKKILIFILLSFLLTFGATPAYAGIPALPHAFYGSVTINGTAAPDGSRVLATVDSGTIVSTQNPVTTVAGSYGIDSPKLLVQGDDLSGATITFYVNGVSTGQTAAFEAGGGPTTLDLSVPATPPSLSTSAASSITTSSATLNGILNSLGTALSVSVFFELGTTEAYGNTIVVLISQTGAFNATLSGLNPATTYHFRAKAVGDGTGYGLDQSFTTATPPPAPPAPPPAPPEPQLGTTDVRGMVGAGCRFTESVPATSDDGLCTLTIPEGTVGLTEDLECLPEITMVTMDDPPPPPADAHVIGLVYDFGPDGATFDPAITLTFTYDPDSLPEGVSEEDLVIAYFIDGEWIELECVVDTETNTITALVSHFTTFALIGTPPTVVEEEPPVVKKEPVVVKKEEVPPVVLVVEEEPVVEEEEEPAVVEEEVEPAPVEEEVEEILPPAGINWPVVGGIIAGLVVVGWLGFLFWRRRAYN</sequence>
<dbReference type="PROSITE" id="PS50853">
    <property type="entry name" value="FN3"/>
    <property type="match status" value="1"/>
</dbReference>
<feature type="transmembrane region" description="Helical" evidence="2">
    <location>
        <begin position="446"/>
        <end position="467"/>
    </location>
</feature>
<dbReference type="AlphaFoldDB" id="A0A6H1Z771"/>
<accession>A0A6H1Z771</accession>
<feature type="region of interest" description="Disordered" evidence="1">
    <location>
        <begin position="211"/>
        <end position="233"/>
    </location>
</feature>
<dbReference type="InterPro" id="IPR013783">
    <property type="entry name" value="Ig-like_fold"/>
</dbReference>
<organism evidence="4">
    <name type="scientific">viral metagenome</name>
    <dbReference type="NCBI Taxonomy" id="1070528"/>
    <lineage>
        <taxon>unclassified sequences</taxon>
        <taxon>metagenomes</taxon>
        <taxon>organismal metagenomes</taxon>
    </lineage>
</organism>
<dbReference type="SUPFAM" id="SSF49265">
    <property type="entry name" value="Fibronectin type III"/>
    <property type="match status" value="1"/>
</dbReference>
<evidence type="ECO:0000256" key="2">
    <source>
        <dbReference type="SAM" id="Phobius"/>
    </source>
</evidence>
<proteinExistence type="predicted"/>
<gene>
    <name evidence="4" type="ORF">MM171A00097_0051</name>
    <name evidence="5" type="ORF">MM171B00243_0004</name>
</gene>
<name>A0A6H1Z771_9ZZZZ</name>
<keyword evidence="2" id="KW-0812">Transmembrane</keyword>
<evidence type="ECO:0000259" key="3">
    <source>
        <dbReference type="PROSITE" id="PS50853"/>
    </source>
</evidence>
<dbReference type="InterPro" id="IPR036116">
    <property type="entry name" value="FN3_sf"/>
</dbReference>
<feature type="compositionally biased region" description="Pro residues" evidence="1">
    <location>
        <begin position="216"/>
        <end position="231"/>
    </location>
</feature>
<reference evidence="4" key="1">
    <citation type="submission" date="2020-03" db="EMBL/GenBank/DDBJ databases">
        <title>The deep terrestrial virosphere.</title>
        <authorList>
            <person name="Holmfeldt K."/>
            <person name="Nilsson E."/>
            <person name="Simone D."/>
            <person name="Lopez-Fernandez M."/>
            <person name="Wu X."/>
            <person name="de Brujin I."/>
            <person name="Lundin D."/>
            <person name="Andersson A."/>
            <person name="Bertilsson S."/>
            <person name="Dopson M."/>
        </authorList>
    </citation>
    <scope>NUCLEOTIDE SEQUENCE</scope>
    <source>
        <strain evidence="4">MM171A00097</strain>
        <strain evidence="5">MM171B00243</strain>
    </source>
</reference>
<evidence type="ECO:0000256" key="1">
    <source>
        <dbReference type="SAM" id="MobiDB-lite"/>
    </source>
</evidence>
<evidence type="ECO:0000313" key="4">
    <source>
        <dbReference type="EMBL" id="QJA43404.1"/>
    </source>
</evidence>
<keyword evidence="2" id="KW-1133">Transmembrane helix</keyword>
<dbReference type="EMBL" id="MT143710">
    <property type="protein sequence ID" value="QJA43404.1"/>
    <property type="molecule type" value="Genomic_DNA"/>
</dbReference>
<evidence type="ECO:0000313" key="5">
    <source>
        <dbReference type="EMBL" id="QJB04450.1"/>
    </source>
</evidence>
<feature type="domain" description="Fibronectin type-III" evidence="3">
    <location>
        <begin position="123"/>
        <end position="220"/>
    </location>
</feature>
<dbReference type="EMBL" id="MT143883">
    <property type="protein sequence ID" value="QJB04450.1"/>
    <property type="molecule type" value="Genomic_DNA"/>
</dbReference>
<protein>
    <recommendedName>
        <fullName evidence="3">Fibronectin type-III domain-containing protein</fullName>
    </recommendedName>
</protein>
<dbReference type="Gene3D" id="2.60.40.10">
    <property type="entry name" value="Immunoglobulins"/>
    <property type="match status" value="1"/>
</dbReference>
<keyword evidence="2" id="KW-0472">Membrane</keyword>
<dbReference type="InterPro" id="IPR003961">
    <property type="entry name" value="FN3_dom"/>
</dbReference>